<dbReference type="EMBL" id="CP023777">
    <property type="protein sequence ID" value="ATL46742.1"/>
    <property type="molecule type" value="Genomic_DNA"/>
</dbReference>
<proteinExistence type="predicted"/>
<accession>A0A291QS80</accession>
<dbReference type="Proteomes" id="UP000220133">
    <property type="component" value="Chromosome"/>
</dbReference>
<sequence length="177" mass="20377">MFRMHVLNTVILCGILLFCTQCDKDVYVDDNCQYASMYMFLNGDSTDLSVLHSTLQRSSSMGEDFKLFTLAAIDKEYKIIFNIKDVHTTIDSSFLENKLRYNLYTYNKSSLITQPLVSVGKYNEDHYEYAQSDTASITISSINENKLLITGEFYVKTSQPEYEARGKFSKVCFLSFK</sequence>
<evidence type="ECO:0000313" key="2">
    <source>
        <dbReference type="Proteomes" id="UP000220133"/>
    </source>
</evidence>
<gene>
    <name evidence="1" type="ORF">COR50_05895</name>
</gene>
<evidence type="ECO:0000313" key="1">
    <source>
        <dbReference type="EMBL" id="ATL46742.1"/>
    </source>
</evidence>
<reference evidence="1 2" key="1">
    <citation type="submission" date="2017-10" db="EMBL/GenBank/DDBJ databases">
        <title>Paenichitinophaga pekingensis gen. nov., sp. nov., isolated from activated sludge.</title>
        <authorList>
            <person name="Jin D."/>
            <person name="Kong X."/>
            <person name="Deng Y."/>
            <person name="Bai Z."/>
        </authorList>
    </citation>
    <scope>NUCLEOTIDE SEQUENCE [LARGE SCALE GENOMIC DNA]</scope>
    <source>
        <strain evidence="1 2">13</strain>
    </source>
</reference>
<dbReference type="AlphaFoldDB" id="A0A291QS80"/>
<dbReference type="KEGG" id="cbae:COR50_05895"/>
<organism evidence="1 2">
    <name type="scientific">Chitinophaga caeni</name>
    <dbReference type="NCBI Taxonomy" id="2029983"/>
    <lineage>
        <taxon>Bacteria</taxon>
        <taxon>Pseudomonadati</taxon>
        <taxon>Bacteroidota</taxon>
        <taxon>Chitinophagia</taxon>
        <taxon>Chitinophagales</taxon>
        <taxon>Chitinophagaceae</taxon>
        <taxon>Chitinophaga</taxon>
    </lineage>
</organism>
<dbReference type="RefSeq" id="WP_098193129.1">
    <property type="nucleotide sequence ID" value="NZ_CP023777.1"/>
</dbReference>
<name>A0A291QS80_9BACT</name>
<protein>
    <submittedName>
        <fullName evidence="1">Uncharacterized protein</fullName>
    </submittedName>
</protein>
<keyword evidence="2" id="KW-1185">Reference proteome</keyword>